<dbReference type="PANTHER" id="PTHR35711:SF1">
    <property type="entry name" value="ECTODERMAL, ISOFORM F"/>
    <property type="match status" value="1"/>
</dbReference>
<reference evidence="2 3" key="1">
    <citation type="submission" date="2024-02" db="EMBL/GenBank/DDBJ databases">
        <title>De novo assembly and annotation of 12 fungi associated with fruit tree decline syndrome in Ontario, Canada.</title>
        <authorList>
            <person name="Sulman M."/>
            <person name="Ellouze W."/>
            <person name="Ilyukhin E."/>
        </authorList>
    </citation>
    <scope>NUCLEOTIDE SEQUENCE [LARGE SCALE GENOMIC DNA]</scope>
    <source>
        <strain evidence="2 3">M42-189</strain>
    </source>
</reference>
<dbReference type="EMBL" id="JAKJXO020000022">
    <property type="protein sequence ID" value="KAL1591895.1"/>
    <property type="molecule type" value="Genomic_DNA"/>
</dbReference>
<name>A0ABR3QIA2_9PLEO</name>
<feature type="compositionally biased region" description="Polar residues" evidence="1">
    <location>
        <begin position="732"/>
        <end position="761"/>
    </location>
</feature>
<feature type="region of interest" description="Disordered" evidence="1">
    <location>
        <begin position="391"/>
        <end position="468"/>
    </location>
</feature>
<evidence type="ECO:0000256" key="1">
    <source>
        <dbReference type="SAM" id="MobiDB-lite"/>
    </source>
</evidence>
<feature type="compositionally biased region" description="Polar residues" evidence="1">
    <location>
        <begin position="440"/>
        <end position="454"/>
    </location>
</feature>
<feature type="region of interest" description="Disordered" evidence="1">
    <location>
        <begin position="701"/>
        <end position="774"/>
    </location>
</feature>
<dbReference type="PANTHER" id="PTHR35711">
    <property type="entry name" value="EXPRESSED PROTEIN"/>
    <property type="match status" value="1"/>
</dbReference>
<feature type="region of interest" description="Disordered" evidence="1">
    <location>
        <begin position="622"/>
        <end position="660"/>
    </location>
</feature>
<comment type="caution">
    <text evidence="2">The sequence shown here is derived from an EMBL/GenBank/DDBJ whole genome shotgun (WGS) entry which is preliminary data.</text>
</comment>
<keyword evidence="3" id="KW-1185">Reference proteome</keyword>
<feature type="compositionally biased region" description="Polar residues" evidence="1">
    <location>
        <begin position="140"/>
        <end position="161"/>
    </location>
</feature>
<evidence type="ECO:0000313" key="3">
    <source>
        <dbReference type="Proteomes" id="UP001521785"/>
    </source>
</evidence>
<feature type="compositionally biased region" description="Basic residues" evidence="1">
    <location>
        <begin position="720"/>
        <end position="730"/>
    </location>
</feature>
<accession>A0ABR3QIA2</accession>
<feature type="compositionally biased region" description="Acidic residues" evidence="1">
    <location>
        <begin position="116"/>
        <end position="129"/>
    </location>
</feature>
<feature type="compositionally biased region" description="Basic and acidic residues" evidence="1">
    <location>
        <begin position="15"/>
        <end position="25"/>
    </location>
</feature>
<evidence type="ECO:0000313" key="2">
    <source>
        <dbReference type="EMBL" id="KAL1591895.1"/>
    </source>
</evidence>
<feature type="compositionally biased region" description="Acidic residues" evidence="1">
    <location>
        <begin position="413"/>
        <end position="427"/>
    </location>
</feature>
<proteinExistence type="predicted"/>
<feature type="compositionally biased region" description="Acidic residues" evidence="1">
    <location>
        <begin position="66"/>
        <end position="91"/>
    </location>
</feature>
<sequence>MPHSIQSRAVMAELGGRHLHEHQPTHDLTAGTRRSDQRSASSDDTAPNDTSHAGGRGDGQATTEETSNDDDDDEDSNAAQDEQEDDEEEPDTILPSYGRGKGKGKGMRPAIHIEPVGEDESQAEDDPVPDETGLTVSKHPASSLQTANKKRTFSNLSNTSVLFGDDESDHTFPRRKIARKLSNSGFKPLLKYKENANEDMNDIENAIESDDEDYSGVNLVPEDDDSEVEYLEQQEESFIIQDEMHSTSALISQFNDARRLSLDSLASDNIFDFAGSLDQTYDVNHSDMGFARFFEPAPIPASPDVAAKRKFSDSSTKRVRFDDEVQMSDSSSSSSDELDSSLYPDLFLDQDKLPASLSQLLEYDHDEDYGDYDSPASEMSFWDFGQDELQQRHPGAEEFEESSDPGSSGYETDMGDTTDEYESDSDAPPETPLRKKSVLRQPSSAPGSRFNSPQAFERSFRPTGRAIPPTRGIFIHEDFSKAIAVTNRTTKRLTFYRPRTLATWVPLNGAQSSSTSNANDSPRTSLAQLNASDSEVSNEVFSNPFTTSDIMLTGIFGSAPSNDYFFGTDSIGPPEAFYPFVSIGTNGAVMDDDDDAEDEDYEDDLNITDFMDFGSDVDATDVEQEEEETDMPATPAASTMALPGSTPAQPTPMADSPVNRKRSTSDAMLQHFDRGVVTAFRNNQNRYRDIAQLPSDPTIRASVSRPVRSGKSAETLMTPLRKRPSARRTAKSPFQASSPMVNASSPLSGVSKASSRLNKSLMNPPRAPRMGAFT</sequence>
<protein>
    <submittedName>
        <fullName evidence="2">Uncharacterized protein</fullName>
    </submittedName>
</protein>
<feature type="region of interest" description="Disordered" evidence="1">
    <location>
        <begin position="1"/>
        <end position="169"/>
    </location>
</feature>
<dbReference type="Proteomes" id="UP001521785">
    <property type="component" value="Unassembled WGS sequence"/>
</dbReference>
<organism evidence="2 3">
    <name type="scientific">Paraconiothyrium brasiliense</name>
    <dbReference type="NCBI Taxonomy" id="300254"/>
    <lineage>
        <taxon>Eukaryota</taxon>
        <taxon>Fungi</taxon>
        <taxon>Dikarya</taxon>
        <taxon>Ascomycota</taxon>
        <taxon>Pezizomycotina</taxon>
        <taxon>Dothideomycetes</taxon>
        <taxon>Pleosporomycetidae</taxon>
        <taxon>Pleosporales</taxon>
        <taxon>Massarineae</taxon>
        <taxon>Didymosphaeriaceae</taxon>
        <taxon>Paraconiothyrium</taxon>
    </lineage>
</organism>
<gene>
    <name evidence="2" type="ORF">SLS60_011487</name>
</gene>